<dbReference type="GeneID" id="40526462"/>
<dbReference type="RefSeq" id="YP_009666251.1">
    <property type="nucleotide sequence ID" value="NC_043469.1"/>
</dbReference>
<dbReference type="EMBL" id="JN672684">
    <property type="protein sequence ID" value="AEQ39254.1"/>
    <property type="molecule type" value="Genomic_DNA"/>
</dbReference>
<accession>G5DMM6</accession>
<proteinExistence type="predicted"/>
<keyword evidence="2" id="KW-1185">Reference proteome</keyword>
<name>G5DMM6_9CAUD</name>
<organism evidence="1 2">
    <name type="scientific">Enterobacter phage F20</name>
    <dbReference type="NCBI Taxonomy" id="2886900"/>
    <lineage>
        <taxon>Viruses</taxon>
        <taxon>Duplodnaviria</taxon>
        <taxon>Heunggongvirae</taxon>
        <taxon>Uroviricota</taxon>
        <taxon>Caudoviricetes</taxon>
        <taxon>Drexlerviridae</taxon>
        <taxon>Webervirus</taxon>
        <taxon>Webervirus F20</taxon>
    </lineage>
</organism>
<evidence type="ECO:0000313" key="1">
    <source>
        <dbReference type="EMBL" id="AEQ39254.1"/>
    </source>
</evidence>
<protein>
    <submittedName>
        <fullName evidence="1">Uncharacterized protein</fullName>
    </submittedName>
</protein>
<reference evidence="1 2" key="1">
    <citation type="journal article" date="2012" name="J. Gen. Virol.">
        <title>Isolation and characterization of a bacteriophage F20 virulent to Enterobacter aerogenes.</title>
        <authorList>
            <person name="Mishra C.K."/>
            <person name="Choi T.J."/>
            <person name="Kang S.C."/>
        </authorList>
    </citation>
    <scope>NUCLEOTIDE SEQUENCE [LARGE SCALE GENOMIC DNA]</scope>
</reference>
<sequence>MRTYQEQRNVVIELQEKIAAVRHKLENPRRTLAQYYPLMNEMEKLSGEYNRELRVMWGYDEYQGKFKEAGVKP</sequence>
<dbReference type="Proteomes" id="UP000258500">
    <property type="component" value="Segment"/>
</dbReference>
<evidence type="ECO:0000313" key="2">
    <source>
        <dbReference type="Proteomes" id="UP000258500"/>
    </source>
</evidence>